<keyword evidence="6" id="KW-0732">Signal</keyword>
<accession>A0A0K8P0Z6</accession>
<protein>
    <recommendedName>
        <fullName evidence="7">OmpA-like domain-containing protein</fullName>
    </recommendedName>
</protein>
<dbReference type="InterPro" id="IPR006664">
    <property type="entry name" value="OMP_bac"/>
</dbReference>
<evidence type="ECO:0000256" key="3">
    <source>
        <dbReference type="ARBA" id="ARBA00023237"/>
    </source>
</evidence>
<dbReference type="OrthoDB" id="9805832at2"/>
<feature type="compositionally biased region" description="Low complexity" evidence="5">
    <location>
        <begin position="60"/>
        <end position="73"/>
    </location>
</feature>
<dbReference type="STRING" id="1547922.ISF6_2146"/>
<proteinExistence type="predicted"/>
<comment type="caution">
    <text evidence="8">The sequence shown here is derived from an EMBL/GenBank/DDBJ whole genome shotgun (WGS) entry which is preliminary data.</text>
</comment>
<evidence type="ECO:0000256" key="4">
    <source>
        <dbReference type="PROSITE-ProRule" id="PRU00473"/>
    </source>
</evidence>
<dbReference type="SUPFAM" id="SSF103088">
    <property type="entry name" value="OmpA-like"/>
    <property type="match status" value="1"/>
</dbReference>
<feature type="signal peptide" evidence="6">
    <location>
        <begin position="1"/>
        <end position="23"/>
    </location>
</feature>
<dbReference type="Pfam" id="PF00691">
    <property type="entry name" value="OmpA"/>
    <property type="match status" value="1"/>
</dbReference>
<dbReference type="AlphaFoldDB" id="A0A0K8P0Z6"/>
<keyword evidence="3" id="KW-0998">Cell outer membrane</keyword>
<dbReference type="PANTHER" id="PTHR30329">
    <property type="entry name" value="STATOR ELEMENT OF FLAGELLAR MOTOR COMPLEX"/>
    <property type="match status" value="1"/>
</dbReference>
<dbReference type="CDD" id="cd07185">
    <property type="entry name" value="OmpA_C-like"/>
    <property type="match status" value="1"/>
</dbReference>
<evidence type="ECO:0000256" key="6">
    <source>
        <dbReference type="SAM" id="SignalP"/>
    </source>
</evidence>
<keyword evidence="2 4" id="KW-0472">Membrane</keyword>
<dbReference type="PRINTS" id="PR01021">
    <property type="entry name" value="OMPADOMAIN"/>
</dbReference>
<feature type="region of interest" description="Disordered" evidence="5">
    <location>
        <begin position="51"/>
        <end position="73"/>
    </location>
</feature>
<sequence length="191" mass="19813">MNRLLSALAGSCLGLALAASVQAADEVVLKGSQVTESALIDALAIDAPEGPDGVKTRGFRPASRAPAAGKADSAKPAAGKASLLITFPTNSADLTPETMATLDVLARALQSDTLAGFTFRVEGHADPRGDAARNMVLSQQRAESVTQYLVNKHAILTERLNPVGKGSSELLNKARADAPENRRVTIVTVKG</sequence>
<dbReference type="InterPro" id="IPR036737">
    <property type="entry name" value="OmpA-like_sf"/>
</dbReference>
<evidence type="ECO:0000313" key="9">
    <source>
        <dbReference type="Proteomes" id="UP000037660"/>
    </source>
</evidence>
<feature type="domain" description="OmpA-like" evidence="7">
    <location>
        <begin position="74"/>
        <end position="191"/>
    </location>
</feature>
<evidence type="ECO:0000256" key="2">
    <source>
        <dbReference type="ARBA" id="ARBA00023136"/>
    </source>
</evidence>
<name>A0A0K8P0Z6_PISS1</name>
<dbReference type="Proteomes" id="UP000037660">
    <property type="component" value="Unassembled WGS sequence"/>
</dbReference>
<evidence type="ECO:0000259" key="7">
    <source>
        <dbReference type="PROSITE" id="PS51123"/>
    </source>
</evidence>
<gene>
    <name evidence="8" type="ORF">ISF6_2146</name>
</gene>
<reference evidence="8 9" key="2">
    <citation type="journal article" date="2016" name="Science">
        <title>A bacterium that degrades and assimilates poly(ethylene terephthalate).</title>
        <authorList>
            <person name="Yoshida S."/>
            <person name="Hiraga K."/>
            <person name="Takehana T."/>
            <person name="Taniguchi I."/>
            <person name="Yamaji H."/>
            <person name="Maeda Y."/>
            <person name="Toyohara K."/>
            <person name="Miyamoto K."/>
            <person name="Kimura Y."/>
            <person name="Oda K."/>
        </authorList>
    </citation>
    <scope>NUCLEOTIDE SEQUENCE [LARGE SCALE GENOMIC DNA]</scope>
    <source>
        <strain evidence="9">NBRC 110686 / TISTR 2288 / 201-F6</strain>
    </source>
</reference>
<evidence type="ECO:0000256" key="1">
    <source>
        <dbReference type="ARBA" id="ARBA00004442"/>
    </source>
</evidence>
<evidence type="ECO:0000313" key="8">
    <source>
        <dbReference type="EMBL" id="GAP36306.1"/>
    </source>
</evidence>
<keyword evidence="9" id="KW-1185">Reference proteome</keyword>
<dbReference type="InterPro" id="IPR050330">
    <property type="entry name" value="Bact_OuterMem_StrucFunc"/>
</dbReference>
<feature type="chain" id="PRO_5005513572" description="OmpA-like domain-containing protein" evidence="6">
    <location>
        <begin position="24"/>
        <end position="191"/>
    </location>
</feature>
<evidence type="ECO:0000256" key="5">
    <source>
        <dbReference type="SAM" id="MobiDB-lite"/>
    </source>
</evidence>
<dbReference type="RefSeq" id="WP_054020313.1">
    <property type="nucleotide sequence ID" value="NZ_BBYR01000034.1"/>
</dbReference>
<dbReference type="InterPro" id="IPR006665">
    <property type="entry name" value="OmpA-like"/>
</dbReference>
<dbReference type="PANTHER" id="PTHR30329:SF21">
    <property type="entry name" value="LIPOPROTEIN YIAD-RELATED"/>
    <property type="match status" value="1"/>
</dbReference>
<dbReference type="EMBL" id="BBYR01000034">
    <property type="protein sequence ID" value="GAP36306.1"/>
    <property type="molecule type" value="Genomic_DNA"/>
</dbReference>
<dbReference type="PROSITE" id="PS51123">
    <property type="entry name" value="OMPA_2"/>
    <property type="match status" value="1"/>
</dbReference>
<comment type="subcellular location">
    <subcellularLocation>
        <location evidence="1">Cell outer membrane</location>
    </subcellularLocation>
</comment>
<dbReference type="GO" id="GO:0009279">
    <property type="term" value="C:cell outer membrane"/>
    <property type="evidence" value="ECO:0007669"/>
    <property type="project" value="UniProtKB-SubCell"/>
</dbReference>
<reference evidence="9" key="1">
    <citation type="submission" date="2015-07" db="EMBL/GenBank/DDBJ databases">
        <title>Discovery of a poly(ethylene terephthalate assimilation.</title>
        <authorList>
            <person name="Yoshida S."/>
            <person name="Hiraga K."/>
            <person name="Takehana T."/>
            <person name="Taniguchi I."/>
            <person name="Yamaji H."/>
            <person name="Maeda Y."/>
            <person name="Toyohara K."/>
            <person name="Miyamoto K."/>
            <person name="Kimura Y."/>
            <person name="Oda K."/>
        </authorList>
    </citation>
    <scope>NUCLEOTIDE SEQUENCE [LARGE SCALE GENOMIC DNA]</scope>
    <source>
        <strain evidence="9">NBRC 110686 / TISTR 2288 / 201-F6</strain>
    </source>
</reference>
<dbReference type="Gene3D" id="3.30.1330.60">
    <property type="entry name" value="OmpA-like domain"/>
    <property type="match status" value="1"/>
</dbReference>
<organism evidence="8 9">
    <name type="scientific">Piscinibacter sakaiensis</name>
    <name type="common">Ideonella sakaiensis</name>
    <dbReference type="NCBI Taxonomy" id="1547922"/>
    <lineage>
        <taxon>Bacteria</taxon>
        <taxon>Pseudomonadati</taxon>
        <taxon>Pseudomonadota</taxon>
        <taxon>Betaproteobacteria</taxon>
        <taxon>Burkholderiales</taxon>
        <taxon>Sphaerotilaceae</taxon>
        <taxon>Piscinibacter</taxon>
    </lineage>
</organism>